<proteinExistence type="predicted"/>
<dbReference type="AlphaFoldDB" id="A0A0A8ZPB8"/>
<reference evidence="1" key="2">
    <citation type="journal article" date="2015" name="Data Brief">
        <title>Shoot transcriptome of the giant reed, Arundo donax.</title>
        <authorList>
            <person name="Barrero R.A."/>
            <person name="Guerrero F.D."/>
            <person name="Moolhuijzen P."/>
            <person name="Goolsby J.A."/>
            <person name="Tidwell J."/>
            <person name="Bellgard S.E."/>
            <person name="Bellgard M.I."/>
        </authorList>
    </citation>
    <scope>NUCLEOTIDE SEQUENCE</scope>
    <source>
        <tissue evidence="1">Shoot tissue taken approximately 20 cm above the soil surface</tissue>
    </source>
</reference>
<dbReference type="EMBL" id="GBRH01261218">
    <property type="protein sequence ID" value="JAD36677.1"/>
    <property type="molecule type" value="Transcribed_RNA"/>
</dbReference>
<protein>
    <submittedName>
        <fullName evidence="1">Uncharacterized protein</fullName>
    </submittedName>
</protein>
<sequence length="35" mass="3663">MVLRTCSEHCGKAPGWSRTGGGSIPRLTHLVVKAG</sequence>
<accession>A0A0A8ZPB8</accession>
<name>A0A0A8ZPB8_ARUDO</name>
<evidence type="ECO:0000313" key="1">
    <source>
        <dbReference type="EMBL" id="JAD36677.1"/>
    </source>
</evidence>
<organism evidence="1">
    <name type="scientific">Arundo donax</name>
    <name type="common">Giant reed</name>
    <name type="synonym">Donax arundinaceus</name>
    <dbReference type="NCBI Taxonomy" id="35708"/>
    <lineage>
        <taxon>Eukaryota</taxon>
        <taxon>Viridiplantae</taxon>
        <taxon>Streptophyta</taxon>
        <taxon>Embryophyta</taxon>
        <taxon>Tracheophyta</taxon>
        <taxon>Spermatophyta</taxon>
        <taxon>Magnoliopsida</taxon>
        <taxon>Liliopsida</taxon>
        <taxon>Poales</taxon>
        <taxon>Poaceae</taxon>
        <taxon>PACMAD clade</taxon>
        <taxon>Arundinoideae</taxon>
        <taxon>Arundineae</taxon>
        <taxon>Arundo</taxon>
    </lineage>
</organism>
<reference evidence="1" key="1">
    <citation type="submission" date="2014-09" db="EMBL/GenBank/DDBJ databases">
        <authorList>
            <person name="Magalhaes I.L.F."/>
            <person name="Oliveira U."/>
            <person name="Santos F.R."/>
            <person name="Vidigal T.H.D.A."/>
            <person name="Brescovit A.D."/>
            <person name="Santos A.J."/>
        </authorList>
    </citation>
    <scope>NUCLEOTIDE SEQUENCE</scope>
    <source>
        <tissue evidence="1">Shoot tissue taken approximately 20 cm above the soil surface</tissue>
    </source>
</reference>